<protein>
    <submittedName>
        <fullName evidence="6">Uncharacterized protein</fullName>
    </submittedName>
</protein>
<evidence type="ECO:0000256" key="4">
    <source>
        <dbReference type="ARBA" id="ARBA00023180"/>
    </source>
</evidence>
<dbReference type="EMBL" id="JADCNL010000005">
    <property type="protein sequence ID" value="KAG0480806.1"/>
    <property type="molecule type" value="Genomic_DNA"/>
</dbReference>
<evidence type="ECO:0000313" key="9">
    <source>
        <dbReference type="Proteomes" id="UP000639772"/>
    </source>
</evidence>
<evidence type="ECO:0000313" key="8">
    <source>
        <dbReference type="Proteomes" id="UP000636800"/>
    </source>
</evidence>
<dbReference type="Proteomes" id="UP000639772">
    <property type="component" value="Unassembled WGS sequence"/>
</dbReference>
<sequence>MVHHHPSSQMDCLSSSLLIISLLPLTFSSPLTPKPPFSKIYAFGDSFTDTGNTHSATGPFNFRHVSNPPYGTTFFHRPTNRYSDGRLVVDFLASALSLPFLPPYLDPSSRASSHGINFAVAGSTALDYEVFVRHNITFDITPQSLGTQLQWFNSYLEQKGCRGDGSRECAMALGGALFWVGELGINDYAYSYGSSLSPEYIQKEAIRNIVNFLQGILSKGAKHVIVQGLPLSGCLPLSLILSPSEDKDVLGCSSSINKISSSHNLLLQNKLHELRKKYPTAIISYADYLSAHHTIISNPKAYGFLEPFKTCCGAGGGAYNFDIFDTCGSPEASKACSDPSKYVNWDGVHLTEAMYKKVAYMFFHGGYCSPSFDIFAWKKGD</sequence>
<dbReference type="Gene3D" id="3.40.50.1110">
    <property type="entry name" value="SGNH hydrolase"/>
    <property type="match status" value="1"/>
</dbReference>
<evidence type="ECO:0000256" key="3">
    <source>
        <dbReference type="ARBA" id="ARBA00022801"/>
    </source>
</evidence>
<evidence type="ECO:0000313" key="6">
    <source>
        <dbReference type="EMBL" id="KAG0480806.1"/>
    </source>
</evidence>
<dbReference type="PANTHER" id="PTHR22835">
    <property type="entry name" value="ZINC FINGER FYVE DOMAIN CONTAINING PROTEIN"/>
    <property type="match status" value="1"/>
</dbReference>
<dbReference type="Proteomes" id="UP000636800">
    <property type="component" value="Chromosome 5"/>
</dbReference>
<dbReference type="GO" id="GO:0016788">
    <property type="term" value="F:hydrolase activity, acting on ester bonds"/>
    <property type="evidence" value="ECO:0007669"/>
    <property type="project" value="InterPro"/>
</dbReference>
<keyword evidence="4" id="KW-0325">Glycoprotein</keyword>
<accession>A0A835V2K7</accession>
<evidence type="ECO:0000256" key="5">
    <source>
        <dbReference type="SAM" id="SignalP"/>
    </source>
</evidence>
<reference evidence="8 9" key="1">
    <citation type="journal article" date="2020" name="Nat. Food">
        <title>A phased Vanilla planifolia genome enables genetic improvement of flavour and production.</title>
        <authorList>
            <person name="Hasing T."/>
            <person name="Tang H."/>
            <person name="Brym M."/>
            <person name="Khazi F."/>
            <person name="Huang T."/>
            <person name="Chambers A.H."/>
        </authorList>
    </citation>
    <scope>NUCLEOTIDE SEQUENCE [LARGE SCALE GENOMIC DNA]</scope>
    <source>
        <tissue evidence="6">Leaf</tissue>
    </source>
</reference>
<dbReference type="AlphaFoldDB" id="A0A835V2K7"/>
<dbReference type="SUPFAM" id="SSF52266">
    <property type="entry name" value="SGNH hydrolase"/>
    <property type="match status" value="1"/>
</dbReference>
<dbReference type="InterPro" id="IPR035669">
    <property type="entry name" value="SGNH_plant_lipase-like"/>
</dbReference>
<dbReference type="CDD" id="cd01837">
    <property type="entry name" value="SGNH_plant_lipase_like"/>
    <property type="match status" value="1"/>
</dbReference>
<name>A0A835V2K7_VANPL</name>
<comment type="caution">
    <text evidence="6">The sequence shown here is derived from an EMBL/GenBank/DDBJ whole genome shotgun (WGS) entry which is preliminary data.</text>
</comment>
<gene>
    <name evidence="7" type="ORF">HPP92_011370</name>
    <name evidence="6" type="ORF">HPP92_011664</name>
</gene>
<dbReference type="OrthoDB" id="1600564at2759"/>
<keyword evidence="2 5" id="KW-0732">Signal</keyword>
<keyword evidence="8" id="KW-1185">Reference proteome</keyword>
<proteinExistence type="inferred from homology"/>
<evidence type="ECO:0000256" key="2">
    <source>
        <dbReference type="ARBA" id="ARBA00022729"/>
    </source>
</evidence>
<keyword evidence="3" id="KW-0378">Hydrolase</keyword>
<dbReference type="PANTHER" id="PTHR22835:SF557">
    <property type="entry name" value="LIPASE_HYDROLASE FAMILY PROTEIN, PUTATIVE, EXPRESSED-RELATED"/>
    <property type="match status" value="1"/>
</dbReference>
<dbReference type="EMBL" id="JADCNM010000005">
    <property type="protein sequence ID" value="KAG0483286.1"/>
    <property type="molecule type" value="Genomic_DNA"/>
</dbReference>
<feature type="signal peptide" evidence="5">
    <location>
        <begin position="1"/>
        <end position="28"/>
    </location>
</feature>
<feature type="chain" id="PRO_5036240386" evidence="5">
    <location>
        <begin position="29"/>
        <end position="381"/>
    </location>
</feature>
<dbReference type="InterPro" id="IPR001087">
    <property type="entry name" value="GDSL"/>
</dbReference>
<evidence type="ECO:0000313" key="7">
    <source>
        <dbReference type="EMBL" id="KAG0483286.1"/>
    </source>
</evidence>
<dbReference type="InterPro" id="IPR036514">
    <property type="entry name" value="SGNH_hydro_sf"/>
</dbReference>
<dbReference type="Pfam" id="PF00657">
    <property type="entry name" value="Lipase_GDSL"/>
    <property type="match status" value="1"/>
</dbReference>
<evidence type="ECO:0000256" key="1">
    <source>
        <dbReference type="ARBA" id="ARBA00008668"/>
    </source>
</evidence>
<organism evidence="6 8">
    <name type="scientific">Vanilla planifolia</name>
    <name type="common">Vanilla</name>
    <dbReference type="NCBI Taxonomy" id="51239"/>
    <lineage>
        <taxon>Eukaryota</taxon>
        <taxon>Viridiplantae</taxon>
        <taxon>Streptophyta</taxon>
        <taxon>Embryophyta</taxon>
        <taxon>Tracheophyta</taxon>
        <taxon>Spermatophyta</taxon>
        <taxon>Magnoliopsida</taxon>
        <taxon>Liliopsida</taxon>
        <taxon>Asparagales</taxon>
        <taxon>Orchidaceae</taxon>
        <taxon>Vanilloideae</taxon>
        <taxon>Vanilleae</taxon>
        <taxon>Vanilla</taxon>
    </lineage>
</organism>
<comment type="similarity">
    <text evidence="1">Belongs to the 'GDSL' lipolytic enzyme family.</text>
</comment>